<proteinExistence type="predicted"/>
<evidence type="ECO:0000313" key="1">
    <source>
        <dbReference type="EMBL" id="ERN10745.1"/>
    </source>
</evidence>
<keyword evidence="2" id="KW-1185">Reference proteome</keyword>
<dbReference type="AlphaFoldDB" id="W1PTY5"/>
<accession>W1PTY5</accession>
<protein>
    <submittedName>
        <fullName evidence="1">Uncharacterized protein</fullName>
    </submittedName>
</protein>
<dbReference type="Gramene" id="ERN10745">
    <property type="protein sequence ID" value="ERN10745"/>
    <property type="gene ID" value="AMTR_s00027p00154110"/>
</dbReference>
<dbReference type="HOGENOM" id="CLU_2457784_0_0_1"/>
<dbReference type="Proteomes" id="UP000017836">
    <property type="component" value="Unassembled WGS sequence"/>
</dbReference>
<dbReference type="EMBL" id="KI392798">
    <property type="protein sequence ID" value="ERN10745.1"/>
    <property type="molecule type" value="Genomic_DNA"/>
</dbReference>
<gene>
    <name evidence="1" type="ORF">AMTR_s00027p00154110</name>
</gene>
<name>W1PTY5_AMBTC</name>
<reference evidence="2" key="1">
    <citation type="journal article" date="2013" name="Science">
        <title>The Amborella genome and the evolution of flowering plants.</title>
        <authorList>
            <consortium name="Amborella Genome Project"/>
        </authorList>
    </citation>
    <scope>NUCLEOTIDE SEQUENCE [LARGE SCALE GENOMIC DNA]</scope>
</reference>
<organism evidence="1 2">
    <name type="scientific">Amborella trichopoda</name>
    <dbReference type="NCBI Taxonomy" id="13333"/>
    <lineage>
        <taxon>Eukaryota</taxon>
        <taxon>Viridiplantae</taxon>
        <taxon>Streptophyta</taxon>
        <taxon>Embryophyta</taxon>
        <taxon>Tracheophyta</taxon>
        <taxon>Spermatophyta</taxon>
        <taxon>Magnoliopsida</taxon>
        <taxon>Amborellales</taxon>
        <taxon>Amborellaceae</taxon>
        <taxon>Amborella</taxon>
    </lineage>
</organism>
<sequence length="89" mass="9472">MELPILQLTLARGVTPSIAVRLPSFSSITLCLYCAYRRVMACSAACAHPAMNTIVARLILVCASSPRGASLLLSSCDPHSICLALNLLR</sequence>
<evidence type="ECO:0000313" key="2">
    <source>
        <dbReference type="Proteomes" id="UP000017836"/>
    </source>
</evidence>